<dbReference type="AlphaFoldDB" id="A0A9N9VX83"/>
<evidence type="ECO:0000259" key="2">
    <source>
        <dbReference type="Pfam" id="PF24883"/>
    </source>
</evidence>
<evidence type="ECO:0000256" key="1">
    <source>
        <dbReference type="ARBA" id="ARBA00022737"/>
    </source>
</evidence>
<dbReference type="Gene3D" id="3.40.50.300">
    <property type="entry name" value="P-loop containing nucleotide triphosphate hydrolases"/>
    <property type="match status" value="1"/>
</dbReference>
<feature type="domain" description="Nephrocystin 3-like N-terminal" evidence="2">
    <location>
        <begin position="268"/>
        <end position="343"/>
    </location>
</feature>
<sequence length="451" mass="51275">MTSVASMSMCRVRATPDTTGRAVEEAIQSFKHVLKGNGLESELQEFEKEDKIPPVDAVLTFTAQLDLANPSRRGRSIATRLHPVLESVRQYTAIVDTFVSSDPKIPALIWGSIKTTLKVIKQSGRSFYITKPGMLPLTFIEAIQKLWQAFRSFEEEFDGDEQEIQRQGDIVRVQIGLAKAKVDHQYQQMQAEEQKLLKRKLGKLGFSSRSQNARLDEIRLQQAKRESVGSGKTIASASSIQHILANKSERDFVTYHFFEQSLKLVTLSQDMVDELKKMEDEKFSSQSDLMAFLWQIVLLSEKFYIFLDGVDECELAQQHLLFDTLLSLVHSHKSAIRIFIFGREALAGEHTKRFPNLEQISMTSSEAKSDLGLYVESMILERCEKGMLATGDQVLLEEIQHVLTEHADGMFLWVTFLLDDLCAQYCDDDIRKCLKALPKNLRTHSIVFSLE</sequence>
<dbReference type="PANTHER" id="PTHR10039">
    <property type="entry name" value="AMELOGENIN"/>
    <property type="match status" value="1"/>
</dbReference>
<dbReference type="InterPro" id="IPR056884">
    <property type="entry name" value="NPHP3-like_N"/>
</dbReference>
<comment type="caution">
    <text evidence="3">The sequence shown here is derived from an EMBL/GenBank/DDBJ whole genome shotgun (WGS) entry which is preliminary data.</text>
</comment>
<protein>
    <recommendedName>
        <fullName evidence="2">Nephrocystin 3-like N-terminal domain-containing protein</fullName>
    </recommendedName>
</protein>
<evidence type="ECO:0000313" key="3">
    <source>
        <dbReference type="EMBL" id="CAH0035526.1"/>
    </source>
</evidence>
<dbReference type="Pfam" id="PF24883">
    <property type="entry name" value="NPHP3_N"/>
    <property type="match status" value="1"/>
</dbReference>
<name>A0A9N9VX83_9HYPO</name>
<dbReference type="OrthoDB" id="7464126at2759"/>
<dbReference type="InterPro" id="IPR027417">
    <property type="entry name" value="P-loop_NTPase"/>
</dbReference>
<dbReference type="EMBL" id="CABFNQ020000754">
    <property type="protein sequence ID" value="CAH0035526.1"/>
    <property type="molecule type" value="Genomic_DNA"/>
</dbReference>
<organism evidence="3 4">
    <name type="scientific">Clonostachys rhizophaga</name>
    <dbReference type="NCBI Taxonomy" id="160324"/>
    <lineage>
        <taxon>Eukaryota</taxon>
        <taxon>Fungi</taxon>
        <taxon>Dikarya</taxon>
        <taxon>Ascomycota</taxon>
        <taxon>Pezizomycotina</taxon>
        <taxon>Sordariomycetes</taxon>
        <taxon>Hypocreomycetidae</taxon>
        <taxon>Hypocreales</taxon>
        <taxon>Bionectriaceae</taxon>
        <taxon>Clonostachys</taxon>
    </lineage>
</organism>
<evidence type="ECO:0000313" key="4">
    <source>
        <dbReference type="Proteomes" id="UP000696573"/>
    </source>
</evidence>
<gene>
    <name evidence="3" type="ORF">CRHIZ90672A_00015499</name>
</gene>
<keyword evidence="4" id="KW-1185">Reference proteome</keyword>
<feature type="non-terminal residue" evidence="3">
    <location>
        <position position="451"/>
    </location>
</feature>
<keyword evidence="1" id="KW-0677">Repeat</keyword>
<accession>A0A9N9VX83</accession>
<proteinExistence type="predicted"/>
<reference evidence="3" key="1">
    <citation type="submission" date="2021-10" db="EMBL/GenBank/DDBJ databases">
        <authorList>
            <person name="Piombo E."/>
        </authorList>
    </citation>
    <scope>NUCLEOTIDE SEQUENCE</scope>
</reference>
<dbReference type="Proteomes" id="UP000696573">
    <property type="component" value="Unassembled WGS sequence"/>
</dbReference>